<dbReference type="EMBL" id="PEDL01000006">
    <property type="protein sequence ID" value="PHV70907.1"/>
    <property type="molecule type" value="Genomic_DNA"/>
</dbReference>
<sequence length="285" mass="31509">MRLYRLLFITGLSVFALVGTAQAAVYGTLQSETLLQTEGKEPVIKEKGDVVNIVSKEEGKYIVTLEDESTYEVEEEAVQILGSLTKATAEDTKVRVAASPEADIIDFLDAETVVLALERQDNFYKVKLEDREGYIYKSQIDETDLELLPYKKTVVEKPIEQKTYIGEEVVNYAKQFLGGRYVYGGNSLTTGVDCSGFTQQIMKKFGVSIARSSRAQYSTNGYRVSVDNILPGDLVFYGTNGKTIDHVAIYAGGGQIIHASDAKSGIKMSKLYYGKPMIGIKRVLD</sequence>
<evidence type="ECO:0000313" key="2">
    <source>
        <dbReference type="Proteomes" id="UP000224460"/>
    </source>
</evidence>
<keyword evidence="2" id="KW-1185">Reference proteome</keyword>
<comment type="caution">
    <text evidence="1">The sequence shown here is derived from an EMBL/GenBank/DDBJ whole genome shotgun (WGS) entry which is preliminary data.</text>
</comment>
<accession>A0AC61DEC5</accession>
<proteinExistence type="predicted"/>
<dbReference type="Proteomes" id="UP000224460">
    <property type="component" value="Unassembled WGS sequence"/>
</dbReference>
<name>A0AC61DEC5_9FIRM</name>
<protein>
    <submittedName>
        <fullName evidence="1">Uncharacterized protein</fullName>
    </submittedName>
</protein>
<evidence type="ECO:0000313" key="1">
    <source>
        <dbReference type="EMBL" id="PHV70907.1"/>
    </source>
</evidence>
<reference evidence="1" key="1">
    <citation type="submission" date="2017-10" db="EMBL/GenBank/DDBJ databases">
        <title>Genome sequence of cellulolytic Lachnospiraceae bacterium XHS1971 isolated from hotspring sediment.</title>
        <authorList>
            <person name="Vasudevan G."/>
            <person name="Joshi A.J."/>
            <person name="Hivarkar S."/>
            <person name="Lanjekar V.B."/>
            <person name="Dhakephalkar P.K."/>
            <person name="Dagar S."/>
        </authorList>
    </citation>
    <scope>NUCLEOTIDE SEQUENCE</scope>
    <source>
        <strain evidence="1">XHS1971</strain>
    </source>
</reference>
<gene>
    <name evidence="1" type="ORF">CS063_07750</name>
</gene>
<organism evidence="1 2">
    <name type="scientific">Sporanaerobium hydrogeniformans</name>
    <dbReference type="NCBI Taxonomy" id="3072179"/>
    <lineage>
        <taxon>Bacteria</taxon>
        <taxon>Bacillati</taxon>
        <taxon>Bacillota</taxon>
        <taxon>Clostridia</taxon>
        <taxon>Lachnospirales</taxon>
        <taxon>Lachnospiraceae</taxon>
        <taxon>Sporanaerobium</taxon>
    </lineage>
</organism>